<dbReference type="Pfam" id="PF00353">
    <property type="entry name" value="HemolysinCabind"/>
    <property type="match status" value="6"/>
</dbReference>
<gene>
    <name evidence="4" type="ORF">C8N30_1649</name>
</gene>
<dbReference type="PRINTS" id="PR00313">
    <property type="entry name" value="CABNDNGRPT"/>
</dbReference>
<feature type="compositionally biased region" description="Basic and acidic residues" evidence="3">
    <location>
        <begin position="14"/>
        <end position="23"/>
    </location>
</feature>
<dbReference type="GO" id="GO:0005615">
    <property type="term" value="C:extracellular space"/>
    <property type="evidence" value="ECO:0007669"/>
    <property type="project" value="InterPro"/>
</dbReference>
<dbReference type="PANTHER" id="PTHR38340:SF1">
    <property type="entry name" value="S-LAYER PROTEIN"/>
    <property type="match status" value="1"/>
</dbReference>
<evidence type="ECO:0000256" key="3">
    <source>
        <dbReference type="SAM" id="MobiDB-lite"/>
    </source>
</evidence>
<dbReference type="SUPFAM" id="SSF51120">
    <property type="entry name" value="beta-Roll"/>
    <property type="match status" value="3"/>
</dbReference>
<comment type="subcellular location">
    <subcellularLocation>
        <location evidence="1">Secreted</location>
    </subcellularLocation>
</comment>
<dbReference type="STRING" id="1443111.Z949_3669"/>
<keyword evidence="5" id="KW-1185">Reference proteome</keyword>
<dbReference type="InterPro" id="IPR001343">
    <property type="entry name" value="Hemolysn_Ca-bd"/>
</dbReference>
<organism evidence="4 5">
    <name type="scientific">Sulfitobacter guttiformis</name>
    <dbReference type="NCBI Taxonomy" id="74349"/>
    <lineage>
        <taxon>Bacteria</taxon>
        <taxon>Pseudomonadati</taxon>
        <taxon>Pseudomonadota</taxon>
        <taxon>Alphaproteobacteria</taxon>
        <taxon>Rhodobacterales</taxon>
        <taxon>Roseobacteraceae</taxon>
        <taxon>Sulfitobacter</taxon>
    </lineage>
</organism>
<protein>
    <submittedName>
        <fullName evidence="4">Ca2+-binding RTX toxin-like protein</fullName>
    </submittedName>
</protein>
<feature type="region of interest" description="Disordered" evidence="3">
    <location>
        <begin position="329"/>
        <end position="393"/>
    </location>
</feature>
<feature type="compositionally biased region" description="Polar residues" evidence="3">
    <location>
        <begin position="1"/>
        <end position="13"/>
    </location>
</feature>
<dbReference type="RefSeq" id="WP_037968034.1">
    <property type="nucleotide sequence ID" value="NZ_RAQK01000001.1"/>
</dbReference>
<dbReference type="AlphaFoldDB" id="A0A420DSE9"/>
<proteinExistence type="predicted"/>
<sequence>MPRGITTNGNDRITGTDRNERLEGANGNDTLIGGGGADTLVGDDGNDRLIAANAKGITGLRGGAGEDYLYASIPGSGQVHMFGGDGDDTLIMDLSKGPDRFIRGEQARYTGHHAYGDGGADTFAFVNASEASGVIIGRIDDFNASEDVLMLDDDVLDLHNPPDDVHLFAFKDQQWMQIGDNAYFALEGAREGGAERHFLSARDLQAMLRASQDPDASVRFIDQVNEVPANLISQWANFDTIRGMGDSDKEADFFGSAGNDAVYDTRVRSASIPEDVTNNRFEGLDGNDLINAGKGYDTLSGGAGSDSLAGGLDDDLLIGGTGNDFLFGGSENDTMQGDSGEDMLAGGSGEDWLDGGQGHDTLRGQSGRDTLFGGAGHDRMSGGDAADHLSGDSGNDRIYASVGNDLLRGGSGRDTLWAGTGDDRLHGGGWNDRIHGQRGDDTLTGGQGNDALFGGAGDDWIHGGKDQDLTWGGTGKDIFAYSDEDLLNWVDLQGDADMRARQIDRIEDFEIGEDKILLSGFSHTDDISDLNATSLVLDGKSYGMLSIEETNQRSLVQLQREEDLEELMDDDNFVFS</sequence>
<evidence type="ECO:0000256" key="2">
    <source>
        <dbReference type="ARBA" id="ARBA00022525"/>
    </source>
</evidence>
<dbReference type="InterPro" id="IPR018511">
    <property type="entry name" value="Hemolysin-typ_Ca-bd_CS"/>
</dbReference>
<feature type="region of interest" description="Disordered" evidence="3">
    <location>
        <begin position="1"/>
        <end position="35"/>
    </location>
</feature>
<keyword evidence="2" id="KW-0964">Secreted</keyword>
<evidence type="ECO:0000256" key="1">
    <source>
        <dbReference type="ARBA" id="ARBA00004613"/>
    </source>
</evidence>
<evidence type="ECO:0000313" key="4">
    <source>
        <dbReference type="EMBL" id="RKE97067.1"/>
    </source>
</evidence>
<reference evidence="4 5" key="1">
    <citation type="submission" date="2018-09" db="EMBL/GenBank/DDBJ databases">
        <title>Genomic Encyclopedia of Archaeal and Bacterial Type Strains, Phase II (KMG-II): from individual species to whole genera.</title>
        <authorList>
            <person name="Goeker M."/>
        </authorList>
    </citation>
    <scope>NUCLEOTIDE SEQUENCE [LARGE SCALE GENOMIC DNA]</scope>
    <source>
        <strain evidence="4 5">DSM 11458</strain>
    </source>
</reference>
<dbReference type="Gene3D" id="2.150.10.10">
    <property type="entry name" value="Serralysin-like metalloprotease, C-terminal"/>
    <property type="match status" value="5"/>
</dbReference>
<evidence type="ECO:0000313" key="5">
    <source>
        <dbReference type="Proteomes" id="UP000284407"/>
    </source>
</evidence>
<dbReference type="PROSITE" id="PS00330">
    <property type="entry name" value="HEMOLYSIN_CALCIUM"/>
    <property type="match status" value="4"/>
</dbReference>
<dbReference type="PANTHER" id="PTHR38340">
    <property type="entry name" value="S-LAYER PROTEIN"/>
    <property type="match status" value="1"/>
</dbReference>
<accession>A0A420DSE9</accession>
<feature type="compositionally biased region" description="Basic and acidic residues" evidence="3">
    <location>
        <begin position="376"/>
        <end position="390"/>
    </location>
</feature>
<dbReference type="EMBL" id="RAQK01000001">
    <property type="protein sequence ID" value="RKE97067.1"/>
    <property type="molecule type" value="Genomic_DNA"/>
</dbReference>
<name>A0A420DSE9_9RHOB</name>
<comment type="caution">
    <text evidence="4">The sequence shown here is derived from an EMBL/GenBank/DDBJ whole genome shotgun (WGS) entry which is preliminary data.</text>
</comment>
<dbReference type="InterPro" id="IPR011049">
    <property type="entry name" value="Serralysin-like_metalloprot_C"/>
</dbReference>
<dbReference type="InterPro" id="IPR050557">
    <property type="entry name" value="RTX_toxin/Mannuronan_C5-epim"/>
</dbReference>
<dbReference type="Proteomes" id="UP000284407">
    <property type="component" value="Unassembled WGS sequence"/>
</dbReference>
<dbReference type="GO" id="GO:0005509">
    <property type="term" value="F:calcium ion binding"/>
    <property type="evidence" value="ECO:0007669"/>
    <property type="project" value="InterPro"/>
</dbReference>